<dbReference type="Pfam" id="PF03636">
    <property type="entry name" value="Glyco_hydro_65N"/>
    <property type="match status" value="1"/>
</dbReference>
<dbReference type="EMBL" id="JACHIT010000001">
    <property type="protein sequence ID" value="MBB5913323.1"/>
    <property type="molecule type" value="Genomic_DNA"/>
</dbReference>
<dbReference type="Gene3D" id="2.60.420.10">
    <property type="entry name" value="Maltose phosphorylase, domain 3"/>
    <property type="match status" value="1"/>
</dbReference>
<evidence type="ECO:0000256" key="2">
    <source>
        <dbReference type="SAM" id="MobiDB-lite"/>
    </source>
</evidence>
<keyword evidence="6" id="KW-1185">Reference proteome</keyword>
<keyword evidence="3" id="KW-0812">Transmembrane</keyword>
<organism evidence="5 6">
    <name type="scientific">Nocardia transvalensis</name>
    <dbReference type="NCBI Taxonomy" id="37333"/>
    <lineage>
        <taxon>Bacteria</taxon>
        <taxon>Bacillati</taxon>
        <taxon>Actinomycetota</taxon>
        <taxon>Actinomycetes</taxon>
        <taxon>Mycobacteriales</taxon>
        <taxon>Nocardiaceae</taxon>
        <taxon>Nocardia</taxon>
    </lineage>
</organism>
<dbReference type="PANTHER" id="PTHR11051">
    <property type="entry name" value="GLYCOSYL HYDROLASE-RELATED"/>
    <property type="match status" value="1"/>
</dbReference>
<dbReference type="Pfam" id="PF03632">
    <property type="entry name" value="Glyco_hydro_65m"/>
    <property type="match status" value="1"/>
</dbReference>
<keyword evidence="3" id="KW-0472">Membrane</keyword>
<dbReference type="SUPFAM" id="SSF48208">
    <property type="entry name" value="Six-hairpin glycosidases"/>
    <property type="match status" value="1"/>
</dbReference>
<dbReference type="InterPro" id="IPR000421">
    <property type="entry name" value="FA58C"/>
</dbReference>
<dbReference type="GO" id="GO:0016757">
    <property type="term" value="F:glycosyltransferase activity"/>
    <property type="evidence" value="ECO:0007669"/>
    <property type="project" value="UniProtKB-ARBA"/>
</dbReference>
<accession>A0A7W9UHG5</accession>
<sequence length="895" mass="95995">MTDRRRLLVGTVVAVVIVLLIVVVVVVVRHPGASSEASPCPGDSESARPEWAPSSTSFTAGYEAHPFVGNGYLGLRIPPAGTGYAETGERTGWPLYTPRYDGAFVAGLYARDPAVADGLEVAAALPNWSTLTVGAGDETFSPATPPAQVSNFRQTQYLRCGMVRTALTWTTRDGRATDLVYDVVTDRTDQHAAAVHLALTPHWDGELTVTDLLDFAGARRIDPTAVSAQPSLVDAEFHTRTTNVTGDVASVLAAGDTPLEPQNTGQRARLAVVSGRSYEATKFVGVDTSLTSADPARSAVDTARRAAGRGWPNLLAAQAEAWRSLWASDIEVPGRPEVQRWARGALYSLYSATNSQQDNSLSPTGLSSDNYGGLVFWDADIWMYPGLLQLQPSLARSVIEYRYKTLPAARENARRLGYPGAFYPWTSGSTGDLWNECHSWSPPHCVTQIHLQGDVSLAAWQYYLATGDTAYLRERSWPIMRNLAEFWAARATPNPDGSFSIRNVAGPDEYSNGVDDGVYTNGVAAVALRNAVTAAGIVGAPAPPEWAAVADRLRMPFDSRENIFVQYDGYRGSRIKQADTVLLQYPLEWPMPPGAAAKTLDYYAERTDPDGPAMTDSVHQIDAAANGEPGCAVGTYLDRSARPFAREPFGQFAEARGEKAGATDPLAGSPAYDFTTLSGGFVQEFTSGLAGLRLRDDRVHLDPMLPPQLAEGVAVRGMQWRGRVFDVSMGPERTTVTLKSGDRLPVETGGVVRQVDPGHSLELPTRRPDLTPTADAARCKFASASSEQPGDYAAAAVDGDPATSWLPATDRAELTVDLGAVSAVTKVAPQWSGPPPATTDIAISRDDRTWVPAPRAADGTLLTPADARYVRVWITGADTAAESCIRELGISTQQG</sequence>
<dbReference type="Gene3D" id="2.60.120.260">
    <property type="entry name" value="Galactose-binding domain-like"/>
    <property type="match status" value="1"/>
</dbReference>
<keyword evidence="1" id="KW-0326">Glycosidase</keyword>
<dbReference type="InterPro" id="IPR005196">
    <property type="entry name" value="Glyco_hydro_65_N"/>
</dbReference>
<dbReference type="InterPro" id="IPR008928">
    <property type="entry name" value="6-hairpin_glycosidase_sf"/>
</dbReference>
<dbReference type="Gene3D" id="1.50.10.10">
    <property type="match status" value="1"/>
</dbReference>
<dbReference type="Pfam" id="PF03633">
    <property type="entry name" value="Glyco_hydro_65C"/>
    <property type="match status" value="1"/>
</dbReference>
<comment type="caution">
    <text evidence="5">The sequence shown here is derived from an EMBL/GenBank/DDBJ whole genome shotgun (WGS) entry which is preliminary data.</text>
</comment>
<name>A0A7W9UHG5_9NOCA</name>
<dbReference type="InterPro" id="IPR011013">
    <property type="entry name" value="Gal_mutarotase_sf_dom"/>
</dbReference>
<proteinExistence type="predicted"/>
<dbReference type="PROSITE" id="PS50022">
    <property type="entry name" value="FA58C_3"/>
    <property type="match status" value="1"/>
</dbReference>
<keyword evidence="5" id="KW-0378">Hydrolase</keyword>
<feature type="region of interest" description="Disordered" evidence="2">
    <location>
        <begin position="33"/>
        <end position="53"/>
    </location>
</feature>
<dbReference type="InterPro" id="IPR005195">
    <property type="entry name" value="Glyco_hydro_65_M"/>
</dbReference>
<reference evidence="5 6" key="1">
    <citation type="submission" date="2020-08" db="EMBL/GenBank/DDBJ databases">
        <title>Sequencing the genomes of 1000 actinobacteria strains.</title>
        <authorList>
            <person name="Klenk H.-P."/>
        </authorList>
    </citation>
    <scope>NUCLEOTIDE SEQUENCE [LARGE SCALE GENOMIC DNA]</scope>
    <source>
        <strain evidence="5 6">DSM 43582</strain>
    </source>
</reference>
<dbReference type="InterPro" id="IPR012341">
    <property type="entry name" value="6hp_glycosidase-like_sf"/>
</dbReference>
<evidence type="ECO:0000256" key="3">
    <source>
        <dbReference type="SAM" id="Phobius"/>
    </source>
</evidence>
<protein>
    <submittedName>
        <fullName evidence="5">Trehalose/maltose hydrolase-like predicted phosphorylase</fullName>
    </submittedName>
</protein>
<dbReference type="GO" id="GO:0005993">
    <property type="term" value="P:trehalose catabolic process"/>
    <property type="evidence" value="ECO:0007669"/>
    <property type="project" value="TreeGrafter"/>
</dbReference>
<dbReference type="InterPro" id="IPR008979">
    <property type="entry name" value="Galactose-bd-like_sf"/>
</dbReference>
<keyword evidence="3" id="KW-1133">Transmembrane helix</keyword>
<dbReference type="GO" id="GO:0004555">
    <property type="term" value="F:alpha,alpha-trehalase activity"/>
    <property type="evidence" value="ECO:0007669"/>
    <property type="project" value="TreeGrafter"/>
</dbReference>
<evidence type="ECO:0000259" key="4">
    <source>
        <dbReference type="PROSITE" id="PS50022"/>
    </source>
</evidence>
<dbReference type="Pfam" id="PF00754">
    <property type="entry name" value="F5_F8_type_C"/>
    <property type="match status" value="1"/>
</dbReference>
<dbReference type="AlphaFoldDB" id="A0A7W9UHG5"/>
<dbReference type="InterPro" id="IPR005194">
    <property type="entry name" value="Glyco_hydro_65_C"/>
</dbReference>
<evidence type="ECO:0000256" key="1">
    <source>
        <dbReference type="ARBA" id="ARBA00023295"/>
    </source>
</evidence>
<dbReference type="InterPro" id="IPR037018">
    <property type="entry name" value="GH65_N"/>
</dbReference>
<dbReference type="RefSeq" id="WP_051160926.1">
    <property type="nucleotide sequence ID" value="NZ_JACHIT010000001.1"/>
</dbReference>
<dbReference type="SUPFAM" id="SSF74650">
    <property type="entry name" value="Galactose mutarotase-like"/>
    <property type="match status" value="1"/>
</dbReference>
<evidence type="ECO:0000313" key="6">
    <source>
        <dbReference type="Proteomes" id="UP000540412"/>
    </source>
</evidence>
<dbReference type="GO" id="GO:0030246">
    <property type="term" value="F:carbohydrate binding"/>
    <property type="evidence" value="ECO:0007669"/>
    <property type="project" value="InterPro"/>
</dbReference>
<gene>
    <name evidence="5" type="ORF">BJY24_002190</name>
</gene>
<feature type="transmembrane region" description="Helical" evidence="3">
    <location>
        <begin position="7"/>
        <end position="28"/>
    </location>
</feature>
<dbReference type="Gene3D" id="2.70.98.40">
    <property type="entry name" value="Glycoside hydrolase, family 65, N-terminal domain"/>
    <property type="match status" value="1"/>
</dbReference>
<feature type="domain" description="F5/8 type C" evidence="4">
    <location>
        <begin position="765"/>
        <end position="892"/>
    </location>
</feature>
<dbReference type="Proteomes" id="UP000540412">
    <property type="component" value="Unassembled WGS sequence"/>
</dbReference>
<evidence type="ECO:0000313" key="5">
    <source>
        <dbReference type="EMBL" id="MBB5913323.1"/>
    </source>
</evidence>
<dbReference type="PANTHER" id="PTHR11051:SF8">
    <property type="entry name" value="PROTEIN-GLUCOSYLGALACTOSYLHYDROXYLYSINE GLUCOSIDASE"/>
    <property type="match status" value="1"/>
</dbReference>
<dbReference type="SUPFAM" id="SSF49785">
    <property type="entry name" value="Galactose-binding domain-like"/>
    <property type="match status" value="1"/>
</dbReference>